<keyword evidence="2" id="KW-1185">Reference proteome</keyword>
<comment type="caution">
    <text evidence="1">The sequence shown here is derived from an EMBL/GenBank/DDBJ whole genome shotgun (WGS) entry which is preliminary data.</text>
</comment>
<protein>
    <submittedName>
        <fullName evidence="1">Uncharacterized protein</fullName>
    </submittedName>
</protein>
<accession>A0ABQ6HU11</accession>
<gene>
    <name evidence="1" type="ORF">GCM10025862_40360</name>
</gene>
<dbReference type="EMBL" id="BSUJ01000002">
    <property type="protein sequence ID" value="GMA22015.1"/>
    <property type="molecule type" value="Genomic_DNA"/>
</dbReference>
<sequence length="95" mass="10389">MSRIDELIARLCPGGVERKTFAEVGRLVRGHGMPKTDFVEAGVGAIHYGQIYTYYGTWTTSTRSFVSPETAARLARVGPSPGSWTRGFIARRLAA</sequence>
<organism evidence="1 2">
    <name type="scientific">Arsenicicoccus piscis</name>
    <dbReference type="NCBI Taxonomy" id="673954"/>
    <lineage>
        <taxon>Bacteria</taxon>
        <taxon>Bacillati</taxon>
        <taxon>Actinomycetota</taxon>
        <taxon>Actinomycetes</taxon>
        <taxon>Micrococcales</taxon>
        <taxon>Intrasporangiaceae</taxon>
        <taxon>Arsenicicoccus</taxon>
    </lineage>
</organism>
<evidence type="ECO:0000313" key="2">
    <source>
        <dbReference type="Proteomes" id="UP001157109"/>
    </source>
</evidence>
<name>A0ABQ6HU11_9MICO</name>
<evidence type="ECO:0000313" key="1">
    <source>
        <dbReference type="EMBL" id="GMA22015.1"/>
    </source>
</evidence>
<proteinExistence type="predicted"/>
<dbReference type="Proteomes" id="UP001157109">
    <property type="component" value="Unassembled WGS sequence"/>
</dbReference>
<reference evidence="2" key="1">
    <citation type="journal article" date="2019" name="Int. J. Syst. Evol. Microbiol.">
        <title>The Global Catalogue of Microorganisms (GCM) 10K type strain sequencing project: providing services to taxonomists for standard genome sequencing and annotation.</title>
        <authorList>
            <consortium name="The Broad Institute Genomics Platform"/>
            <consortium name="The Broad Institute Genome Sequencing Center for Infectious Disease"/>
            <person name="Wu L."/>
            <person name="Ma J."/>
        </authorList>
    </citation>
    <scope>NUCLEOTIDE SEQUENCE [LARGE SCALE GENOMIC DNA]</scope>
    <source>
        <strain evidence="2">NBRC 105830</strain>
    </source>
</reference>